<organism evidence="1 2">
    <name type="scientific">Candidatus Muproteobacteria bacterium RBG_16_65_34</name>
    <dbReference type="NCBI Taxonomy" id="1817760"/>
    <lineage>
        <taxon>Bacteria</taxon>
        <taxon>Pseudomonadati</taxon>
        <taxon>Pseudomonadota</taxon>
        <taxon>Candidatus Muproteobacteria</taxon>
    </lineage>
</organism>
<evidence type="ECO:0000313" key="1">
    <source>
        <dbReference type="EMBL" id="OGI47823.1"/>
    </source>
</evidence>
<accession>A0A1F6TRP9</accession>
<gene>
    <name evidence="1" type="ORF">A2151_01305</name>
</gene>
<proteinExistence type="predicted"/>
<dbReference type="AlphaFoldDB" id="A0A1F6TRP9"/>
<name>A0A1F6TRP9_9PROT</name>
<evidence type="ECO:0000313" key="2">
    <source>
        <dbReference type="Proteomes" id="UP000178885"/>
    </source>
</evidence>
<evidence type="ECO:0008006" key="3">
    <source>
        <dbReference type="Google" id="ProtNLM"/>
    </source>
</evidence>
<dbReference type="Proteomes" id="UP000178885">
    <property type="component" value="Unassembled WGS sequence"/>
</dbReference>
<reference evidence="1 2" key="1">
    <citation type="journal article" date="2016" name="Nat. Commun.">
        <title>Thousands of microbial genomes shed light on interconnected biogeochemical processes in an aquifer system.</title>
        <authorList>
            <person name="Anantharaman K."/>
            <person name="Brown C.T."/>
            <person name="Hug L.A."/>
            <person name="Sharon I."/>
            <person name="Castelle C.J."/>
            <person name="Probst A.J."/>
            <person name="Thomas B.C."/>
            <person name="Singh A."/>
            <person name="Wilkins M.J."/>
            <person name="Karaoz U."/>
            <person name="Brodie E.L."/>
            <person name="Williams K.H."/>
            <person name="Hubbard S.S."/>
            <person name="Banfield J.F."/>
        </authorList>
    </citation>
    <scope>NUCLEOTIDE SEQUENCE [LARGE SCALE GENOMIC DNA]</scope>
</reference>
<comment type="caution">
    <text evidence="1">The sequence shown here is derived from an EMBL/GenBank/DDBJ whole genome shotgun (WGS) entry which is preliminary data.</text>
</comment>
<dbReference type="STRING" id="1817760.A2151_01305"/>
<protein>
    <recommendedName>
        <fullName evidence="3">DUF4878 domain-containing protein</fullName>
    </recommendedName>
</protein>
<sequence length="143" mass="15418">MRRAGIVLSALLVLSAVAAIAIWQRGGEPEDQARKFVETLVREPQATEKLRALANRDAGDPQGLLSGMPARIAVRYLRAREAQGATLKFSARGIQRPEERRRIVVVYAITSVAGVTETGEVRLQVLLTADAGGWRIDGVSAGD</sequence>
<dbReference type="EMBL" id="MFSU01000045">
    <property type="protein sequence ID" value="OGI47823.1"/>
    <property type="molecule type" value="Genomic_DNA"/>
</dbReference>